<evidence type="ECO:0000256" key="7">
    <source>
        <dbReference type="SAM" id="Phobius"/>
    </source>
</evidence>
<keyword evidence="4 7" id="KW-0812">Transmembrane</keyword>
<comment type="subcellular location">
    <subcellularLocation>
        <location evidence="1">Cell membrane</location>
        <topology evidence="1">Multi-pass membrane protein</topology>
    </subcellularLocation>
</comment>
<organism evidence="8 9">
    <name type="scientific">Clostridium butyricum</name>
    <dbReference type="NCBI Taxonomy" id="1492"/>
    <lineage>
        <taxon>Bacteria</taxon>
        <taxon>Bacillati</taxon>
        <taxon>Bacillota</taxon>
        <taxon>Clostridia</taxon>
        <taxon>Eubacteriales</taxon>
        <taxon>Clostridiaceae</taxon>
        <taxon>Clostridium</taxon>
    </lineage>
</organism>
<evidence type="ECO:0000256" key="4">
    <source>
        <dbReference type="ARBA" id="ARBA00022692"/>
    </source>
</evidence>
<dbReference type="AlphaFoldDB" id="A0A2S7FB07"/>
<sequence>MKILMDMFITFFKIGAFTLGGGYAMLPIIQKEVVEKKKWIGETEFLDMVAISQSAPGPLAVNISAFVGQKMKGLMGLITSTLGAILPSFIIIILVASVFLGIENSPVVQRVFQGIRPAVVALIAVPVISMGKTAKVNKKNFIIPLSAAVLVAVFKITPIYVILGAAAIGILDVLRRK</sequence>
<feature type="transmembrane region" description="Helical" evidence="7">
    <location>
        <begin position="74"/>
        <end position="102"/>
    </location>
</feature>
<dbReference type="Pfam" id="PF02417">
    <property type="entry name" value="Chromate_transp"/>
    <property type="match status" value="1"/>
</dbReference>
<keyword evidence="5 7" id="KW-1133">Transmembrane helix</keyword>
<dbReference type="InterPro" id="IPR003370">
    <property type="entry name" value="Chromate_transpt"/>
</dbReference>
<feature type="transmembrane region" description="Helical" evidence="7">
    <location>
        <begin position="114"/>
        <end position="131"/>
    </location>
</feature>
<dbReference type="Proteomes" id="UP000238081">
    <property type="component" value="Unassembled WGS sequence"/>
</dbReference>
<evidence type="ECO:0000256" key="1">
    <source>
        <dbReference type="ARBA" id="ARBA00004651"/>
    </source>
</evidence>
<dbReference type="InterPro" id="IPR052518">
    <property type="entry name" value="CHR_Transporter"/>
</dbReference>
<dbReference type="RefSeq" id="WP_027636224.1">
    <property type="nucleotide sequence ID" value="NZ_CANCWB010000005.1"/>
</dbReference>
<evidence type="ECO:0000256" key="3">
    <source>
        <dbReference type="ARBA" id="ARBA00022475"/>
    </source>
</evidence>
<dbReference type="GO" id="GO:0005886">
    <property type="term" value="C:plasma membrane"/>
    <property type="evidence" value="ECO:0007669"/>
    <property type="project" value="UniProtKB-SubCell"/>
</dbReference>
<dbReference type="PANTHER" id="PTHR43663:SF2">
    <property type="entry name" value="CHROMATE TRANSPORT PROTEIN-RELATED"/>
    <property type="match status" value="1"/>
</dbReference>
<dbReference type="PANTHER" id="PTHR43663">
    <property type="entry name" value="CHROMATE TRANSPORT PROTEIN-RELATED"/>
    <property type="match status" value="1"/>
</dbReference>
<comment type="similarity">
    <text evidence="2">Belongs to the chromate ion transporter (CHR) (TC 2.A.51) family.</text>
</comment>
<evidence type="ECO:0000256" key="5">
    <source>
        <dbReference type="ARBA" id="ARBA00022989"/>
    </source>
</evidence>
<evidence type="ECO:0000256" key="2">
    <source>
        <dbReference type="ARBA" id="ARBA00005262"/>
    </source>
</evidence>
<dbReference type="EMBL" id="LRDH01000103">
    <property type="protein sequence ID" value="PPV15044.1"/>
    <property type="molecule type" value="Genomic_DNA"/>
</dbReference>
<reference evidence="8 9" key="1">
    <citation type="submission" date="2016-01" db="EMBL/GenBank/DDBJ databases">
        <title>Characterization of the Clostridium difficile lineages that are prevalent in Hong Kong and China.</title>
        <authorList>
            <person name="Kwok J.S.-L."/>
            <person name="Lam W.-Y."/>
            <person name="Ip M."/>
            <person name="Chan T.-F."/>
            <person name="Hawkey P.M."/>
            <person name="Tsui S.K.-W."/>
        </authorList>
    </citation>
    <scope>NUCLEOTIDE SEQUENCE [LARGE SCALE GENOMIC DNA]</scope>
    <source>
        <strain evidence="8 9">300064</strain>
    </source>
</reference>
<comment type="caution">
    <text evidence="8">The sequence shown here is derived from an EMBL/GenBank/DDBJ whole genome shotgun (WGS) entry which is preliminary data.</text>
</comment>
<evidence type="ECO:0000256" key="6">
    <source>
        <dbReference type="ARBA" id="ARBA00023136"/>
    </source>
</evidence>
<name>A0A2S7FB07_CLOBU</name>
<gene>
    <name evidence="8" type="ORF">AWN73_13065</name>
</gene>
<keyword evidence="3" id="KW-1003">Cell membrane</keyword>
<proteinExistence type="inferred from homology"/>
<keyword evidence="6 7" id="KW-0472">Membrane</keyword>
<dbReference type="GO" id="GO:0015109">
    <property type="term" value="F:chromate transmembrane transporter activity"/>
    <property type="evidence" value="ECO:0007669"/>
    <property type="project" value="InterPro"/>
</dbReference>
<feature type="transmembrane region" description="Helical" evidence="7">
    <location>
        <begin position="143"/>
        <end position="171"/>
    </location>
</feature>
<evidence type="ECO:0000313" key="9">
    <source>
        <dbReference type="Proteomes" id="UP000238081"/>
    </source>
</evidence>
<protein>
    <submittedName>
        <fullName evidence="8">Chromate transporter</fullName>
    </submittedName>
</protein>
<evidence type="ECO:0000313" key="8">
    <source>
        <dbReference type="EMBL" id="PPV15044.1"/>
    </source>
</evidence>
<accession>A0A2S7FB07</accession>